<dbReference type="SMART" id="SM00267">
    <property type="entry name" value="GGDEF"/>
    <property type="match status" value="1"/>
</dbReference>
<dbReference type="PATRIC" id="fig|1423776.4.peg.514"/>
<dbReference type="InterPro" id="IPR029787">
    <property type="entry name" value="Nucleotide_cyclase"/>
</dbReference>
<dbReference type="GO" id="GO:0043709">
    <property type="term" value="P:cell adhesion involved in single-species biofilm formation"/>
    <property type="evidence" value="ECO:0007669"/>
    <property type="project" value="TreeGrafter"/>
</dbReference>
<dbReference type="InterPro" id="IPR000160">
    <property type="entry name" value="GGDEF_dom"/>
</dbReference>
<evidence type="ECO:0000256" key="1">
    <source>
        <dbReference type="SAM" id="Phobius"/>
    </source>
</evidence>
<keyword evidence="4" id="KW-1185">Reference proteome</keyword>
<comment type="caution">
    <text evidence="3">The sequence shown here is derived from an EMBL/GenBank/DDBJ whole genome shotgun (WGS) entry which is preliminary data.</text>
</comment>
<gene>
    <name evidence="3" type="ORF">FD04_GL000510</name>
</gene>
<keyword evidence="1" id="KW-0472">Membrane</keyword>
<dbReference type="AlphaFoldDB" id="A0A0R1M2T1"/>
<dbReference type="GO" id="GO:0052621">
    <property type="term" value="F:diguanylate cyclase activity"/>
    <property type="evidence" value="ECO:0007669"/>
    <property type="project" value="TreeGrafter"/>
</dbReference>
<evidence type="ECO:0000313" key="3">
    <source>
        <dbReference type="EMBL" id="KRK98770.1"/>
    </source>
</evidence>
<dbReference type="InterPro" id="IPR043128">
    <property type="entry name" value="Rev_trsase/Diguanyl_cyclase"/>
</dbReference>
<feature type="transmembrane region" description="Helical" evidence="1">
    <location>
        <begin position="46"/>
        <end position="63"/>
    </location>
</feature>
<dbReference type="PANTHER" id="PTHR45138:SF9">
    <property type="entry name" value="DIGUANYLATE CYCLASE DGCM-RELATED"/>
    <property type="match status" value="1"/>
</dbReference>
<dbReference type="NCBIfam" id="TIGR00254">
    <property type="entry name" value="GGDEF"/>
    <property type="match status" value="1"/>
</dbReference>
<dbReference type="Proteomes" id="UP000051160">
    <property type="component" value="Unassembled WGS sequence"/>
</dbReference>
<sequence>MGTVMIASIGLLSFLNIGFIGVLQRLMHVLDLDIEGTNDKPWRTELIYTIYFILVASGVLTLAKVAPSHIIQLMWINFLLIMMLSYADALKTRLNIMLAVGIAALLFAVILGVYSLWLCILLVVAIAALLVERHYFFPFDRYPKTILSGKALLGLVAWLLMQAAQSLAFNDVVAMYIVYLIVTVVSYGYMLLLRREHLVQIRDARNVQFDDLTHARNWLSFRNDLAQYFATNQVLGLIAMDVDNFKQINDTYGHLVGNAVLIQMTNHVEEQLAKWMPDARLYRTGGEEFTILLPETQPAETYQLARDVQTTIRQLGVSSVDGGHFSITVSIGVSVKRQTDAGAMTMFKRADHLLYKSKRNGRDQITVDEMI</sequence>
<dbReference type="GO" id="GO:0005886">
    <property type="term" value="C:plasma membrane"/>
    <property type="evidence" value="ECO:0007669"/>
    <property type="project" value="TreeGrafter"/>
</dbReference>
<accession>A0A0R1M2T1</accession>
<dbReference type="CDD" id="cd01949">
    <property type="entry name" value="GGDEF"/>
    <property type="match status" value="1"/>
</dbReference>
<dbReference type="GO" id="GO:1902201">
    <property type="term" value="P:negative regulation of bacterial-type flagellum-dependent cell motility"/>
    <property type="evidence" value="ECO:0007669"/>
    <property type="project" value="TreeGrafter"/>
</dbReference>
<dbReference type="EMBL" id="AZEE01000027">
    <property type="protein sequence ID" value="KRK98770.1"/>
    <property type="molecule type" value="Genomic_DNA"/>
</dbReference>
<dbReference type="InterPro" id="IPR050469">
    <property type="entry name" value="Diguanylate_Cyclase"/>
</dbReference>
<dbReference type="PANTHER" id="PTHR45138">
    <property type="entry name" value="REGULATORY COMPONENTS OF SENSORY TRANSDUCTION SYSTEM"/>
    <property type="match status" value="1"/>
</dbReference>
<organism evidence="3 4">
    <name type="scientific">Secundilactobacillus odoratitofui DSM 19909 = JCM 15043</name>
    <dbReference type="NCBI Taxonomy" id="1423776"/>
    <lineage>
        <taxon>Bacteria</taxon>
        <taxon>Bacillati</taxon>
        <taxon>Bacillota</taxon>
        <taxon>Bacilli</taxon>
        <taxon>Lactobacillales</taxon>
        <taxon>Lactobacillaceae</taxon>
        <taxon>Secundilactobacillus</taxon>
    </lineage>
</organism>
<feature type="transmembrane region" description="Helical" evidence="1">
    <location>
        <begin position="70"/>
        <end position="87"/>
    </location>
</feature>
<feature type="transmembrane region" description="Helical" evidence="1">
    <location>
        <begin position="7"/>
        <end position="26"/>
    </location>
</feature>
<keyword evidence="1" id="KW-0812">Transmembrane</keyword>
<evidence type="ECO:0000313" key="4">
    <source>
        <dbReference type="Proteomes" id="UP000051160"/>
    </source>
</evidence>
<dbReference type="OrthoDB" id="9759607at2"/>
<dbReference type="Gene3D" id="3.30.70.270">
    <property type="match status" value="1"/>
</dbReference>
<reference evidence="3 4" key="1">
    <citation type="journal article" date="2015" name="Genome Announc.">
        <title>Expanding the biotechnology potential of lactobacilli through comparative genomics of 213 strains and associated genera.</title>
        <authorList>
            <person name="Sun Z."/>
            <person name="Harris H.M."/>
            <person name="McCann A."/>
            <person name="Guo C."/>
            <person name="Argimon S."/>
            <person name="Zhang W."/>
            <person name="Yang X."/>
            <person name="Jeffery I.B."/>
            <person name="Cooney J.C."/>
            <person name="Kagawa T.F."/>
            <person name="Liu W."/>
            <person name="Song Y."/>
            <person name="Salvetti E."/>
            <person name="Wrobel A."/>
            <person name="Rasinkangas P."/>
            <person name="Parkhill J."/>
            <person name="Rea M.C."/>
            <person name="O'Sullivan O."/>
            <person name="Ritari J."/>
            <person name="Douillard F.P."/>
            <person name="Paul Ross R."/>
            <person name="Yang R."/>
            <person name="Briner A.E."/>
            <person name="Felis G.E."/>
            <person name="de Vos W.M."/>
            <person name="Barrangou R."/>
            <person name="Klaenhammer T.R."/>
            <person name="Caufield P.W."/>
            <person name="Cui Y."/>
            <person name="Zhang H."/>
            <person name="O'Toole P.W."/>
        </authorList>
    </citation>
    <scope>NUCLEOTIDE SEQUENCE [LARGE SCALE GENOMIC DNA]</scope>
    <source>
        <strain evidence="3 4">DSM 19909</strain>
    </source>
</reference>
<feature type="transmembrane region" description="Helical" evidence="1">
    <location>
        <begin position="173"/>
        <end position="192"/>
    </location>
</feature>
<dbReference type="SUPFAM" id="SSF55073">
    <property type="entry name" value="Nucleotide cyclase"/>
    <property type="match status" value="1"/>
</dbReference>
<proteinExistence type="predicted"/>
<dbReference type="RefSeq" id="WP_056947245.1">
    <property type="nucleotide sequence ID" value="NZ_AZEE01000027.1"/>
</dbReference>
<dbReference type="Pfam" id="PF00990">
    <property type="entry name" value="GGDEF"/>
    <property type="match status" value="1"/>
</dbReference>
<protein>
    <recommendedName>
        <fullName evidence="2">GGDEF domain-containing protein</fullName>
    </recommendedName>
</protein>
<feature type="domain" description="GGDEF" evidence="2">
    <location>
        <begin position="233"/>
        <end position="370"/>
    </location>
</feature>
<name>A0A0R1M2T1_9LACO</name>
<keyword evidence="1" id="KW-1133">Transmembrane helix</keyword>
<dbReference type="STRING" id="1423776.FD04_GL000510"/>
<evidence type="ECO:0000259" key="2">
    <source>
        <dbReference type="PROSITE" id="PS50887"/>
    </source>
</evidence>
<dbReference type="PROSITE" id="PS50887">
    <property type="entry name" value="GGDEF"/>
    <property type="match status" value="1"/>
</dbReference>
<feature type="transmembrane region" description="Helical" evidence="1">
    <location>
        <begin position="99"/>
        <end position="130"/>
    </location>
</feature>